<sequence length="171" mass="19332">MLAACTPAAVRDPASPFYQVPVGSQIILHQPLEIRPGHTRVFIQRGEVTRFKDLDQYWPHCNFEVRYLVQEPQQIAPDTFTVERVQQGQTEIVGWPRVQVAALNLLAFSREGGGPPSVARYYDLWLSSQQQPNVMRLRCFDAMDDLPRANLPRYSDIEATLGAIATIQPAQ</sequence>
<keyword evidence="2" id="KW-1185">Reference proteome</keyword>
<gene>
    <name evidence="1" type="ORF">AAY24_13265</name>
</gene>
<proteinExistence type="predicted"/>
<name>A0A0F7K4W3_9GAMM</name>
<dbReference type="AlphaFoldDB" id="A0A0F7K4W3"/>
<dbReference type="EMBL" id="CP011412">
    <property type="protein sequence ID" value="AKH22270.1"/>
    <property type="molecule type" value="Genomic_DNA"/>
</dbReference>
<evidence type="ECO:0000313" key="1">
    <source>
        <dbReference type="EMBL" id="AKH22270.1"/>
    </source>
</evidence>
<accession>A0A0F7K4W3</accession>
<protein>
    <submittedName>
        <fullName evidence="1">Uncharacterized protein</fullName>
    </submittedName>
</protein>
<reference evidence="1 2" key="1">
    <citation type="journal article" date="2015" name="Genome Announc.">
        <title>Complete Genome Sequence of Sedimenticola thiotaurini Strain SIP-G1, a Polyphosphate- and Polyhydroxyalkanoate-Accumulating Sulfur-Oxidizing Gammaproteobacterium Isolated from Salt Marsh Sediments.</title>
        <authorList>
            <person name="Flood B.E."/>
            <person name="Jones D.S."/>
            <person name="Bailey J.V."/>
        </authorList>
    </citation>
    <scope>NUCLEOTIDE SEQUENCE [LARGE SCALE GENOMIC DNA]</scope>
    <source>
        <strain evidence="1 2">SIP-G1</strain>
    </source>
</reference>
<dbReference type="KEGG" id="seds:AAY24_13265"/>
<organism evidence="1 2">
    <name type="scientific">Sedimenticola thiotaurini</name>
    <dbReference type="NCBI Taxonomy" id="1543721"/>
    <lineage>
        <taxon>Bacteria</taxon>
        <taxon>Pseudomonadati</taxon>
        <taxon>Pseudomonadota</taxon>
        <taxon>Gammaproteobacteria</taxon>
        <taxon>Chromatiales</taxon>
        <taxon>Sedimenticolaceae</taxon>
        <taxon>Sedimenticola</taxon>
    </lineage>
</organism>
<evidence type="ECO:0000313" key="2">
    <source>
        <dbReference type="Proteomes" id="UP000034410"/>
    </source>
</evidence>
<dbReference type="Proteomes" id="UP000034410">
    <property type="component" value="Chromosome"/>
</dbReference>